<sequence>MRENIHNYCNLGIVLSMAYPACTKSEQEYKAALKKVLVDPFFCVVELGSLPFASLQEEVPAMIATAHCDSTFSGHSLLFSRKLNINSLDESQRMQAVQALKQGIDEAYRLGCSEFQFLSRGYEAGNEQAYLTALITSTKEICSYAKSKGSMPVVLEVFDHTIDKKSLLGPASLVRQYAMAVCSEYDNFGIMIDCSHIPMIGETIDEAVDPIIPFIRHVHVGNTLISDPNHPSYGDYHPRFGYPGSENDTEYLAAFLQKMKDIGYLSEGGSNTLSFEVKPQGDEDADLVVANAKRTLLAAWRCVQ</sequence>
<dbReference type="InterPro" id="IPR013022">
    <property type="entry name" value="Xyl_isomerase-like_TIM-brl"/>
</dbReference>
<dbReference type="Pfam" id="PF01261">
    <property type="entry name" value="AP_endonuc_2"/>
    <property type="match status" value="1"/>
</dbReference>
<dbReference type="eggNOG" id="COG1082">
    <property type="taxonomic scope" value="Bacteria"/>
</dbReference>
<dbReference type="KEGG" id="sbu:SpiBuddy_2975"/>
<evidence type="ECO:0000313" key="2">
    <source>
        <dbReference type="EMBL" id="ADY14782.1"/>
    </source>
</evidence>
<dbReference type="AlphaFoldDB" id="F0RZN1"/>
<protein>
    <submittedName>
        <fullName evidence="2">Xylose isomerase domain protein TIM barrel</fullName>
    </submittedName>
</protein>
<dbReference type="RefSeq" id="WP_013608625.1">
    <property type="nucleotide sequence ID" value="NC_015152.1"/>
</dbReference>
<dbReference type="GO" id="GO:0016853">
    <property type="term" value="F:isomerase activity"/>
    <property type="evidence" value="ECO:0007669"/>
    <property type="project" value="UniProtKB-KW"/>
</dbReference>
<keyword evidence="2" id="KW-0413">Isomerase</keyword>
<feature type="domain" description="Xylose isomerase-like TIM barrel" evidence="1">
    <location>
        <begin position="70"/>
        <end position="278"/>
    </location>
</feature>
<dbReference type="Gene3D" id="3.20.20.150">
    <property type="entry name" value="Divalent-metal-dependent TIM barrel enzymes"/>
    <property type="match status" value="1"/>
</dbReference>
<dbReference type="Proteomes" id="UP000008466">
    <property type="component" value="Chromosome"/>
</dbReference>
<keyword evidence="3" id="KW-1185">Reference proteome</keyword>
<accession>F0RZN1</accession>
<reference evidence="3" key="1">
    <citation type="submission" date="2011-02" db="EMBL/GenBank/DDBJ databases">
        <title>Complete sequence of Spirochaeta sp. Buddy.</title>
        <authorList>
            <person name="Lucas S."/>
            <person name="Copeland A."/>
            <person name="Lapidus A."/>
            <person name="Cheng J.-F."/>
            <person name="Goodwin L."/>
            <person name="Pitluck S."/>
            <person name="Zeytun A."/>
            <person name="Detter J.C."/>
            <person name="Han C."/>
            <person name="Tapia R."/>
            <person name="Land M."/>
            <person name="Hauser L."/>
            <person name="Kyrpides N."/>
            <person name="Ivanova N."/>
            <person name="Mikhailova N."/>
            <person name="Pagani I."/>
            <person name="Ritalahti K.M."/>
            <person name="Loeffler F.E."/>
            <person name="Woyke T."/>
        </authorList>
    </citation>
    <scope>NUCLEOTIDE SEQUENCE [LARGE SCALE GENOMIC DNA]</scope>
    <source>
        <strain evidence="3">ATCC BAA-1886 / DSM 22777 / Buddy</strain>
    </source>
</reference>
<dbReference type="STRING" id="158189.SpiBuddy_2975"/>
<dbReference type="EMBL" id="CP002541">
    <property type="protein sequence ID" value="ADY14782.1"/>
    <property type="molecule type" value="Genomic_DNA"/>
</dbReference>
<evidence type="ECO:0000259" key="1">
    <source>
        <dbReference type="Pfam" id="PF01261"/>
    </source>
</evidence>
<dbReference type="OrthoDB" id="6622255at2"/>
<proteinExistence type="predicted"/>
<gene>
    <name evidence="2" type="ordered locus">SpiBuddy_2975</name>
</gene>
<dbReference type="SUPFAM" id="SSF51658">
    <property type="entry name" value="Xylose isomerase-like"/>
    <property type="match status" value="1"/>
</dbReference>
<organism evidence="2 3">
    <name type="scientific">Sphaerochaeta globosa (strain ATCC BAA-1886 / DSM 22777 / Buddy)</name>
    <name type="common">Spirochaeta sp. (strain Buddy)</name>
    <dbReference type="NCBI Taxonomy" id="158189"/>
    <lineage>
        <taxon>Bacteria</taxon>
        <taxon>Pseudomonadati</taxon>
        <taxon>Spirochaetota</taxon>
        <taxon>Spirochaetia</taxon>
        <taxon>Spirochaetales</taxon>
        <taxon>Sphaerochaetaceae</taxon>
        <taxon>Sphaerochaeta</taxon>
    </lineage>
</organism>
<name>F0RZN1_SPHGB</name>
<dbReference type="InterPro" id="IPR036237">
    <property type="entry name" value="Xyl_isomerase-like_sf"/>
</dbReference>
<evidence type="ECO:0000313" key="3">
    <source>
        <dbReference type="Proteomes" id="UP000008466"/>
    </source>
</evidence>
<dbReference type="HOGENOM" id="CLU_064084_0_0_12"/>